<feature type="compositionally biased region" description="Polar residues" evidence="1">
    <location>
        <begin position="246"/>
        <end position="258"/>
    </location>
</feature>
<evidence type="ECO:0000313" key="2">
    <source>
        <dbReference type="EMBL" id="CAF3949691.1"/>
    </source>
</evidence>
<dbReference type="AlphaFoldDB" id="A0A8S2MCS9"/>
<evidence type="ECO:0000313" key="3">
    <source>
        <dbReference type="EMBL" id="CAF3951675.1"/>
    </source>
</evidence>
<dbReference type="Proteomes" id="UP000681720">
    <property type="component" value="Unassembled WGS sequence"/>
</dbReference>
<feature type="region of interest" description="Disordered" evidence="1">
    <location>
        <begin position="208"/>
        <end position="269"/>
    </location>
</feature>
<sequence length="454" mass="52022">MYICSDPLDPVRCTGPNQQWCVQLPACYPTIRSCVPTVVERNDYHGRNILDSPLYANSRLIQRLRQNIDQNPVPSSSNEANQMYQQHVIDTDRSNVLPTPISQMPKSRSPSLLQQFFNRKSMDDNRTIEKSRNITPILNVHDSSKSNENDLENANSRNKKKLRQAIHNVMKSTSAQDNLSTNISTHHLDPNLSNSVTDIKNSHFLSPSNVQQQIDKKSSQKQSTSTIQSPTNSTSDTKQKRLRAHSSASISQYSNRVPNMSREKLGTGNNWIKKLQKKQSSKQLNTKSSKNKINVDHLHMGEAMAALEPHITREALQALINKKKDLERNVFMRLLTGPSRCCRSYRTQRRLATVAQHSIDIAIRDVSMSPIHNNNNNNNQTSSQIKRLASHCYINDYPVWLEWQQELMMWFSLAKLLKLPIEENKVIQEELEQIRLQHECLRFIERLTLSVGPG</sequence>
<evidence type="ECO:0000256" key="1">
    <source>
        <dbReference type="SAM" id="MobiDB-lite"/>
    </source>
</evidence>
<proteinExistence type="predicted"/>
<accession>A0A8S2MCS9</accession>
<gene>
    <name evidence="2" type="ORF">BYL167_LOCUS10958</name>
    <name evidence="3" type="ORF">GIL414_LOCUS9132</name>
</gene>
<protein>
    <submittedName>
        <fullName evidence="2">Uncharacterized protein</fullName>
    </submittedName>
</protein>
<feature type="compositionally biased region" description="Basic and acidic residues" evidence="1">
    <location>
        <begin position="123"/>
        <end position="132"/>
    </location>
</feature>
<dbReference type="EMBL" id="CAJOBJ010003063">
    <property type="protein sequence ID" value="CAF3951675.1"/>
    <property type="molecule type" value="Genomic_DNA"/>
</dbReference>
<organism evidence="2 4">
    <name type="scientific">Rotaria magnacalcarata</name>
    <dbReference type="NCBI Taxonomy" id="392030"/>
    <lineage>
        <taxon>Eukaryota</taxon>
        <taxon>Metazoa</taxon>
        <taxon>Spiralia</taxon>
        <taxon>Gnathifera</taxon>
        <taxon>Rotifera</taxon>
        <taxon>Eurotatoria</taxon>
        <taxon>Bdelloidea</taxon>
        <taxon>Philodinida</taxon>
        <taxon>Philodinidae</taxon>
        <taxon>Rotaria</taxon>
    </lineage>
</organism>
<feature type="region of interest" description="Disordered" evidence="1">
    <location>
        <begin position="123"/>
        <end position="158"/>
    </location>
</feature>
<name>A0A8S2MCS9_9BILA</name>
<feature type="compositionally biased region" description="Low complexity" evidence="1">
    <location>
        <begin position="220"/>
        <end position="229"/>
    </location>
</feature>
<evidence type="ECO:0000313" key="4">
    <source>
        <dbReference type="Proteomes" id="UP000681967"/>
    </source>
</evidence>
<dbReference type="EMBL" id="CAJOBH010003372">
    <property type="protein sequence ID" value="CAF3949691.1"/>
    <property type="molecule type" value="Genomic_DNA"/>
</dbReference>
<reference evidence="2" key="1">
    <citation type="submission" date="2021-02" db="EMBL/GenBank/DDBJ databases">
        <authorList>
            <person name="Nowell W R."/>
        </authorList>
    </citation>
    <scope>NUCLEOTIDE SEQUENCE</scope>
</reference>
<comment type="caution">
    <text evidence="2">The sequence shown here is derived from an EMBL/GenBank/DDBJ whole genome shotgun (WGS) entry which is preliminary data.</text>
</comment>
<dbReference type="Proteomes" id="UP000681967">
    <property type="component" value="Unassembled WGS sequence"/>
</dbReference>